<dbReference type="RefSeq" id="WP_165393325.1">
    <property type="nucleotide sequence ID" value="NZ_SHKP01000007.1"/>
</dbReference>
<organism evidence="1 2">
    <name type="scientific">Rivibacter subsaxonicus</name>
    <dbReference type="NCBI Taxonomy" id="457575"/>
    <lineage>
        <taxon>Bacteria</taxon>
        <taxon>Pseudomonadati</taxon>
        <taxon>Pseudomonadota</taxon>
        <taxon>Betaproteobacteria</taxon>
        <taxon>Burkholderiales</taxon>
        <taxon>Rivibacter</taxon>
    </lineage>
</organism>
<evidence type="ECO:0000313" key="2">
    <source>
        <dbReference type="Proteomes" id="UP000293671"/>
    </source>
</evidence>
<evidence type="ECO:0008006" key="3">
    <source>
        <dbReference type="Google" id="ProtNLM"/>
    </source>
</evidence>
<comment type="caution">
    <text evidence="1">The sequence shown here is derived from an EMBL/GenBank/DDBJ whole genome shotgun (WGS) entry which is preliminary data.</text>
</comment>
<dbReference type="AlphaFoldDB" id="A0A4Q7VG44"/>
<protein>
    <recommendedName>
        <fullName evidence="3">Outer membrane autotransporter protein</fullName>
    </recommendedName>
</protein>
<reference evidence="1 2" key="1">
    <citation type="submission" date="2019-02" db="EMBL/GenBank/DDBJ databases">
        <title>Genomic Encyclopedia of Type Strains, Phase IV (KMG-IV): sequencing the most valuable type-strain genomes for metagenomic binning, comparative biology and taxonomic classification.</title>
        <authorList>
            <person name="Goeker M."/>
        </authorList>
    </citation>
    <scope>NUCLEOTIDE SEQUENCE [LARGE SCALE GENOMIC DNA]</scope>
    <source>
        <strain evidence="1 2">DSM 19570</strain>
    </source>
</reference>
<accession>A0A4Q7VG44</accession>
<evidence type="ECO:0000313" key="1">
    <source>
        <dbReference type="EMBL" id="RZT94980.1"/>
    </source>
</evidence>
<name>A0A4Q7VG44_9BURK</name>
<gene>
    <name evidence="1" type="ORF">EV670_2726</name>
</gene>
<dbReference type="Proteomes" id="UP000293671">
    <property type="component" value="Unassembled WGS sequence"/>
</dbReference>
<keyword evidence="2" id="KW-1185">Reference proteome</keyword>
<proteinExistence type="predicted"/>
<dbReference type="EMBL" id="SHKP01000007">
    <property type="protein sequence ID" value="RZT94980.1"/>
    <property type="molecule type" value="Genomic_DNA"/>
</dbReference>
<sequence length="58" mass="6292">MTSQLTLADTSPWSGSLRLGLRSLVARSLIVEASLGYLSIGQNGLDTWEGRLFVSYGF</sequence>